<dbReference type="Pfam" id="PF00248">
    <property type="entry name" value="Aldo_ket_red"/>
    <property type="match status" value="1"/>
</dbReference>
<dbReference type="AlphaFoldDB" id="A0A5J5IBK9"/>
<dbReference type="InterPro" id="IPR050791">
    <property type="entry name" value="Aldo-Keto_reductase"/>
</dbReference>
<accession>A0A5J5IBK9</accession>
<evidence type="ECO:0000256" key="1">
    <source>
        <dbReference type="ARBA" id="ARBA00023002"/>
    </source>
</evidence>
<dbReference type="EMBL" id="VYQF01000014">
    <property type="protein sequence ID" value="KAA9034555.1"/>
    <property type="molecule type" value="Genomic_DNA"/>
</dbReference>
<reference evidence="3 4" key="1">
    <citation type="submission" date="2019-09" db="EMBL/GenBank/DDBJ databases">
        <title>Draft genome sequence of Ginsengibacter sp. BR5-29.</title>
        <authorList>
            <person name="Im W.-T."/>
        </authorList>
    </citation>
    <scope>NUCLEOTIDE SEQUENCE [LARGE SCALE GENOMIC DNA]</scope>
    <source>
        <strain evidence="3 4">BR5-29</strain>
    </source>
</reference>
<evidence type="ECO:0000313" key="3">
    <source>
        <dbReference type="EMBL" id="KAA9034555.1"/>
    </source>
</evidence>
<dbReference type="GO" id="GO:0016491">
    <property type="term" value="F:oxidoreductase activity"/>
    <property type="evidence" value="ECO:0007669"/>
    <property type="project" value="UniProtKB-KW"/>
</dbReference>
<dbReference type="PRINTS" id="PR00069">
    <property type="entry name" value="ALDKETRDTASE"/>
</dbReference>
<proteinExistence type="predicted"/>
<gene>
    <name evidence="3" type="ORF">FW778_22220</name>
</gene>
<dbReference type="Gene3D" id="3.20.20.100">
    <property type="entry name" value="NADP-dependent oxidoreductase domain"/>
    <property type="match status" value="1"/>
</dbReference>
<dbReference type="InterPro" id="IPR023210">
    <property type="entry name" value="NADP_OxRdtase_dom"/>
</dbReference>
<protein>
    <submittedName>
        <fullName evidence="3">Aldo/keto reductase</fullName>
    </submittedName>
</protein>
<organism evidence="3 4">
    <name type="scientific">Ginsengibacter hankyongi</name>
    <dbReference type="NCBI Taxonomy" id="2607284"/>
    <lineage>
        <taxon>Bacteria</taxon>
        <taxon>Pseudomonadati</taxon>
        <taxon>Bacteroidota</taxon>
        <taxon>Chitinophagia</taxon>
        <taxon>Chitinophagales</taxon>
        <taxon>Chitinophagaceae</taxon>
        <taxon>Ginsengibacter</taxon>
    </lineage>
</organism>
<dbReference type="SUPFAM" id="SSF51430">
    <property type="entry name" value="NAD(P)-linked oxidoreductase"/>
    <property type="match status" value="1"/>
</dbReference>
<keyword evidence="4" id="KW-1185">Reference proteome</keyword>
<dbReference type="InterPro" id="IPR020471">
    <property type="entry name" value="AKR"/>
</dbReference>
<evidence type="ECO:0000313" key="4">
    <source>
        <dbReference type="Proteomes" id="UP000326903"/>
    </source>
</evidence>
<dbReference type="PANTHER" id="PTHR43625">
    <property type="entry name" value="AFLATOXIN B1 ALDEHYDE REDUCTASE"/>
    <property type="match status" value="1"/>
</dbReference>
<dbReference type="CDD" id="cd19088">
    <property type="entry name" value="AKR_AKR13B1"/>
    <property type="match status" value="1"/>
</dbReference>
<dbReference type="PANTHER" id="PTHR43625:SF40">
    <property type="entry name" value="ALDO-KETO REDUCTASE YAKC [NADP(+)]"/>
    <property type="match status" value="1"/>
</dbReference>
<name>A0A5J5IBK9_9BACT</name>
<dbReference type="RefSeq" id="WP_150417102.1">
    <property type="nucleotide sequence ID" value="NZ_VYQF01000014.1"/>
</dbReference>
<dbReference type="InterPro" id="IPR036812">
    <property type="entry name" value="NAD(P)_OxRdtase_dom_sf"/>
</dbReference>
<feature type="domain" description="NADP-dependent oxidoreductase" evidence="2">
    <location>
        <begin position="22"/>
        <end position="290"/>
    </location>
</feature>
<comment type="caution">
    <text evidence="3">The sequence shown here is derived from an EMBL/GenBank/DDBJ whole genome shotgun (WGS) entry which is preliminary data.</text>
</comment>
<keyword evidence="1" id="KW-0560">Oxidoreductase</keyword>
<evidence type="ECO:0000259" key="2">
    <source>
        <dbReference type="Pfam" id="PF00248"/>
    </source>
</evidence>
<sequence>MNTQEIIIAGQSKNPLKVKRFGYGTMRLTGAGIWGEPANRPEALQILKQCIKNGINFIDTADYYGEDVTNRLIAEALYPYPADLVICTKVGGARRPDKSWIPFNRPENLRSSIDNNLRTLKLEQVTLVHFRVIAGSDVPFKESMQAMFDMQKEGKILHVGVSNVSPGDLLTAMAMGNIATVENMYGHAQRTSIQLVHGGENMGGEEVLAMCEEHEIPLIPYFSLFQSMPRKDERIATIAKKHNASEAQVNLAWLLHHSPWILPIPGTSSLRHFEENLKATEIQLSEEDMAFLK</sequence>
<dbReference type="Proteomes" id="UP000326903">
    <property type="component" value="Unassembled WGS sequence"/>
</dbReference>
<dbReference type="GO" id="GO:0005737">
    <property type="term" value="C:cytoplasm"/>
    <property type="evidence" value="ECO:0007669"/>
    <property type="project" value="TreeGrafter"/>
</dbReference>